<dbReference type="InterPro" id="IPR011016">
    <property type="entry name" value="Znf_RING-CH"/>
</dbReference>
<evidence type="ECO:0000256" key="3">
    <source>
        <dbReference type="ARBA" id="ARBA00022833"/>
    </source>
</evidence>
<dbReference type="GO" id="GO:0008270">
    <property type="term" value="F:zinc ion binding"/>
    <property type="evidence" value="ECO:0007669"/>
    <property type="project" value="UniProtKB-KW"/>
</dbReference>
<dbReference type="SMART" id="SM00744">
    <property type="entry name" value="RINGv"/>
    <property type="match status" value="1"/>
</dbReference>
<keyword evidence="5" id="KW-1133">Transmembrane helix</keyword>
<gene>
    <name evidence="7" type="ORF">AVEN_268922_1</name>
</gene>
<keyword evidence="2 4" id="KW-0863">Zinc-finger</keyword>
<evidence type="ECO:0000256" key="5">
    <source>
        <dbReference type="SAM" id="Phobius"/>
    </source>
</evidence>
<evidence type="ECO:0000256" key="1">
    <source>
        <dbReference type="ARBA" id="ARBA00022723"/>
    </source>
</evidence>
<proteinExistence type="predicted"/>
<dbReference type="OrthoDB" id="6105938at2759"/>
<name>A0A4Y2ACQ6_ARAVE</name>
<keyword evidence="1" id="KW-0479">Metal-binding</keyword>
<feature type="domain" description="RING-type" evidence="6">
    <location>
        <begin position="128"/>
        <end position="168"/>
    </location>
</feature>
<sequence length="218" mass="25367">VSDMNGASNSNYVCSICEDRSRWKAVISLACGHRFHKVCINKWLRRTGRCPLCREIEELHLQESISDDLDVSTVEAQMMGRRRLPQQISHSVSEEENELVSSIRDIQLHEDEEVIEDTNHDILITAICSVCFEELQQTLTLTLPCSHSFHYECLCRWLNERRNCPMCRAHVAVFEQGGYFAYLFQEIMAYLQLTPLAIVCAVFVLIFHFFRVFVNRFL</sequence>
<evidence type="ECO:0000313" key="7">
    <source>
        <dbReference type="EMBL" id="GBL77548.1"/>
    </source>
</evidence>
<keyword evidence="5" id="KW-0472">Membrane</keyword>
<accession>A0A4Y2ACQ6</accession>
<dbReference type="InterPro" id="IPR047126">
    <property type="entry name" value="RNF141-like"/>
</dbReference>
<keyword evidence="8" id="KW-1185">Reference proteome</keyword>
<organism evidence="7 8">
    <name type="scientific">Araneus ventricosus</name>
    <name type="common">Orbweaver spider</name>
    <name type="synonym">Epeira ventricosa</name>
    <dbReference type="NCBI Taxonomy" id="182803"/>
    <lineage>
        <taxon>Eukaryota</taxon>
        <taxon>Metazoa</taxon>
        <taxon>Ecdysozoa</taxon>
        <taxon>Arthropoda</taxon>
        <taxon>Chelicerata</taxon>
        <taxon>Arachnida</taxon>
        <taxon>Araneae</taxon>
        <taxon>Araneomorphae</taxon>
        <taxon>Entelegynae</taxon>
        <taxon>Araneoidea</taxon>
        <taxon>Araneidae</taxon>
        <taxon>Araneus</taxon>
    </lineage>
</organism>
<dbReference type="SMART" id="SM00184">
    <property type="entry name" value="RING"/>
    <property type="match status" value="2"/>
</dbReference>
<dbReference type="InterPro" id="IPR001841">
    <property type="entry name" value="Znf_RING"/>
</dbReference>
<dbReference type="PANTHER" id="PTHR12109">
    <property type="entry name" value="RING FINGER PROTEIN 141-RELATED"/>
    <property type="match status" value="1"/>
</dbReference>
<protein>
    <recommendedName>
        <fullName evidence="6">RING-type domain-containing protein</fullName>
    </recommendedName>
</protein>
<keyword evidence="3" id="KW-0862">Zinc</keyword>
<dbReference type="Pfam" id="PF13639">
    <property type="entry name" value="zf-RING_2"/>
    <property type="match status" value="2"/>
</dbReference>
<dbReference type="EMBL" id="BGPR01156043">
    <property type="protein sequence ID" value="GBL77548.1"/>
    <property type="molecule type" value="Genomic_DNA"/>
</dbReference>
<comment type="caution">
    <text evidence="7">The sequence shown here is derived from an EMBL/GenBank/DDBJ whole genome shotgun (WGS) entry which is preliminary data.</text>
</comment>
<evidence type="ECO:0000259" key="6">
    <source>
        <dbReference type="PROSITE" id="PS50089"/>
    </source>
</evidence>
<dbReference type="InterPro" id="IPR013083">
    <property type="entry name" value="Znf_RING/FYVE/PHD"/>
</dbReference>
<evidence type="ECO:0000313" key="8">
    <source>
        <dbReference type="Proteomes" id="UP000499080"/>
    </source>
</evidence>
<dbReference type="Proteomes" id="UP000499080">
    <property type="component" value="Unassembled WGS sequence"/>
</dbReference>
<evidence type="ECO:0000256" key="4">
    <source>
        <dbReference type="PROSITE-ProRule" id="PRU00175"/>
    </source>
</evidence>
<feature type="domain" description="RING-type" evidence="6">
    <location>
        <begin position="14"/>
        <end position="54"/>
    </location>
</feature>
<reference evidence="7 8" key="1">
    <citation type="journal article" date="2019" name="Sci. Rep.">
        <title>Orb-weaving spider Araneus ventricosus genome elucidates the spidroin gene catalogue.</title>
        <authorList>
            <person name="Kono N."/>
            <person name="Nakamura H."/>
            <person name="Ohtoshi R."/>
            <person name="Moran D.A.P."/>
            <person name="Shinohara A."/>
            <person name="Yoshida Y."/>
            <person name="Fujiwara M."/>
            <person name="Mori M."/>
            <person name="Tomita M."/>
            <person name="Arakawa K."/>
        </authorList>
    </citation>
    <scope>NUCLEOTIDE SEQUENCE [LARGE SCALE GENOMIC DNA]</scope>
</reference>
<dbReference type="PROSITE" id="PS50089">
    <property type="entry name" value="ZF_RING_2"/>
    <property type="match status" value="2"/>
</dbReference>
<dbReference type="Gene3D" id="3.30.40.10">
    <property type="entry name" value="Zinc/RING finger domain, C3HC4 (zinc finger)"/>
    <property type="match status" value="2"/>
</dbReference>
<feature type="non-terminal residue" evidence="7">
    <location>
        <position position="1"/>
    </location>
</feature>
<dbReference type="SUPFAM" id="SSF57850">
    <property type="entry name" value="RING/U-box"/>
    <property type="match status" value="2"/>
</dbReference>
<feature type="transmembrane region" description="Helical" evidence="5">
    <location>
        <begin position="193"/>
        <end position="214"/>
    </location>
</feature>
<dbReference type="AlphaFoldDB" id="A0A4Y2ACQ6"/>
<evidence type="ECO:0000256" key="2">
    <source>
        <dbReference type="ARBA" id="ARBA00022771"/>
    </source>
</evidence>
<keyword evidence="5" id="KW-0812">Transmembrane</keyword>